<dbReference type="EMBL" id="CYHE01000002">
    <property type="protein sequence ID" value="CUA92702.1"/>
    <property type="molecule type" value="Genomic_DNA"/>
</dbReference>
<dbReference type="PANTHER" id="PTHR38460:SF1">
    <property type="entry name" value="TAUTOMERASE YOLI-RELATED"/>
    <property type="match status" value="1"/>
</dbReference>
<dbReference type="Pfam" id="PF14552">
    <property type="entry name" value="Tautomerase_2"/>
    <property type="match status" value="1"/>
</dbReference>
<name>A0A0K6HNU6_9HYPH</name>
<dbReference type="InterPro" id="IPR014347">
    <property type="entry name" value="Tautomerase/MIF_sf"/>
</dbReference>
<dbReference type="PANTHER" id="PTHR38460">
    <property type="entry name" value="TAUTOMERASE YOLI-RELATED"/>
    <property type="match status" value="1"/>
</dbReference>
<dbReference type="SUPFAM" id="SSF55331">
    <property type="entry name" value="Tautomerase/MIF"/>
    <property type="match status" value="1"/>
</dbReference>
<dbReference type="AlphaFoldDB" id="A0A0K6HNU6"/>
<dbReference type="Proteomes" id="UP000183900">
    <property type="component" value="Unassembled WGS sequence"/>
</dbReference>
<accession>A0A0K6HNU6</accession>
<gene>
    <name evidence="1" type="ORF">Ga0061067_10278</name>
</gene>
<reference evidence="2" key="1">
    <citation type="submission" date="2015-08" db="EMBL/GenBank/DDBJ databases">
        <authorList>
            <person name="Varghese N."/>
        </authorList>
    </citation>
    <scope>NUCLEOTIDE SEQUENCE [LARGE SCALE GENOMIC DNA]</scope>
    <source>
        <strain evidence="2">DSM 23407</strain>
    </source>
</reference>
<dbReference type="InterPro" id="IPR037479">
    <property type="entry name" value="Tauto_MSAD"/>
</dbReference>
<proteinExistence type="predicted"/>
<evidence type="ECO:0000313" key="1">
    <source>
        <dbReference type="EMBL" id="CUA92702.1"/>
    </source>
</evidence>
<organism evidence="1 2">
    <name type="scientific">Pannonibacter indicus</name>
    <dbReference type="NCBI Taxonomy" id="466044"/>
    <lineage>
        <taxon>Bacteria</taxon>
        <taxon>Pseudomonadati</taxon>
        <taxon>Pseudomonadota</taxon>
        <taxon>Alphaproteobacteria</taxon>
        <taxon>Hyphomicrobiales</taxon>
        <taxon>Stappiaceae</taxon>
        <taxon>Pannonibacter</taxon>
    </lineage>
</organism>
<dbReference type="OrthoDB" id="9804765at2"/>
<keyword evidence="2" id="KW-1185">Reference proteome</keyword>
<evidence type="ECO:0000313" key="2">
    <source>
        <dbReference type="Proteomes" id="UP000183900"/>
    </source>
</evidence>
<protein>
    <submittedName>
        <fullName evidence="1">Tautomerase enzyme</fullName>
    </submittedName>
</protein>
<sequence length="141" mass="16208">MGWEAGAGRIETEETIMPVTQIFSLPGRSAEEKQLIMECIHEALMTRFDIPHDDQYMIFNEKAREDFFFGSFPEMERSDAFLLIQITVSNTRSVEMKKNLYKAICDKLGRKAGVLHDDVMVSLVEVTRDCWSFGRGIAQYT</sequence>
<dbReference type="Gene3D" id="3.30.429.10">
    <property type="entry name" value="Macrophage Migration Inhibitory Factor"/>
    <property type="match status" value="1"/>
</dbReference>